<dbReference type="Gene3D" id="3.80.10.10">
    <property type="entry name" value="Ribonuclease Inhibitor"/>
    <property type="match status" value="1"/>
</dbReference>
<gene>
    <name evidence="1" type="ORF">K503DRAFT_574177</name>
</gene>
<dbReference type="OrthoDB" id="2619350at2759"/>
<dbReference type="AlphaFoldDB" id="A0A1B7MJQ2"/>
<evidence type="ECO:0000313" key="2">
    <source>
        <dbReference type="Proteomes" id="UP000092154"/>
    </source>
</evidence>
<evidence type="ECO:0008006" key="3">
    <source>
        <dbReference type="Google" id="ProtNLM"/>
    </source>
</evidence>
<dbReference type="InParanoid" id="A0A1B7MJQ2"/>
<proteinExistence type="predicted"/>
<dbReference type="InterPro" id="IPR032675">
    <property type="entry name" value="LRR_dom_sf"/>
</dbReference>
<reference evidence="1 2" key="1">
    <citation type="submission" date="2016-06" db="EMBL/GenBank/DDBJ databases">
        <title>Comparative genomics of the ectomycorrhizal sister species Rhizopogon vinicolor and Rhizopogon vesiculosus (Basidiomycota: Boletales) reveals a divergence of the mating type B locus.</title>
        <authorList>
            <consortium name="DOE Joint Genome Institute"/>
            <person name="Mujic A.B."/>
            <person name="Kuo A."/>
            <person name="Tritt A."/>
            <person name="Lipzen A."/>
            <person name="Chen C."/>
            <person name="Johnson J."/>
            <person name="Sharma A."/>
            <person name="Barry K."/>
            <person name="Grigoriev I.V."/>
            <person name="Spatafora J.W."/>
        </authorList>
    </citation>
    <scope>NUCLEOTIDE SEQUENCE [LARGE SCALE GENOMIC DNA]</scope>
    <source>
        <strain evidence="1 2">AM-OR11-026</strain>
    </source>
</reference>
<organism evidence="1 2">
    <name type="scientific">Rhizopogon vinicolor AM-OR11-026</name>
    <dbReference type="NCBI Taxonomy" id="1314800"/>
    <lineage>
        <taxon>Eukaryota</taxon>
        <taxon>Fungi</taxon>
        <taxon>Dikarya</taxon>
        <taxon>Basidiomycota</taxon>
        <taxon>Agaricomycotina</taxon>
        <taxon>Agaricomycetes</taxon>
        <taxon>Agaricomycetidae</taxon>
        <taxon>Boletales</taxon>
        <taxon>Suillineae</taxon>
        <taxon>Rhizopogonaceae</taxon>
        <taxon>Rhizopogon</taxon>
    </lineage>
</organism>
<protein>
    <recommendedName>
        <fullName evidence="3">F-box domain-containing protein</fullName>
    </recommendedName>
</protein>
<evidence type="ECO:0000313" key="1">
    <source>
        <dbReference type="EMBL" id="OAX32833.1"/>
    </source>
</evidence>
<name>A0A1B7MJQ2_9AGAM</name>
<accession>A0A1B7MJQ2</accession>
<sequence length="243" mass="27187">MGGYNKHSPHHLHCCQTFVVCYGRTTKIASYRCCTHYLGSGIRPPTLHSDRYYKPWHHSTSAKSILLASIGARCPSIQEFDCEYGNSEESSRVVLKAVCGWHKLVHLSTGALNPQALAHLASLPSLRSLHFVSYDDFDADMQSNCIPTFSFKLDEVSITVPSHSHHIRRLRNVRFLSCRSAALYIDRRKQGLHHGPVDVPDLVISFSECFSPNLEQLKVKTTFDHVKPGLSSKNSTLEVGIIG</sequence>
<dbReference type="Proteomes" id="UP000092154">
    <property type="component" value="Unassembled WGS sequence"/>
</dbReference>
<dbReference type="EMBL" id="KV448903">
    <property type="protein sequence ID" value="OAX32833.1"/>
    <property type="molecule type" value="Genomic_DNA"/>
</dbReference>
<keyword evidence="2" id="KW-1185">Reference proteome</keyword>